<keyword evidence="3" id="KW-1185">Reference proteome</keyword>
<dbReference type="InterPro" id="IPR006145">
    <property type="entry name" value="PsdUridine_synth_RsuA/RluA"/>
</dbReference>
<evidence type="ECO:0000313" key="3">
    <source>
        <dbReference type="Proteomes" id="UP001476798"/>
    </source>
</evidence>
<reference evidence="2 3" key="1">
    <citation type="submission" date="2021-06" db="EMBL/GenBank/DDBJ databases">
        <authorList>
            <person name="Palmer J.M."/>
        </authorList>
    </citation>
    <scope>NUCLEOTIDE SEQUENCE [LARGE SCALE GENOMIC DNA]</scope>
    <source>
        <strain evidence="2 3">GA_2019</strain>
        <tissue evidence="2">Muscle</tissue>
    </source>
</reference>
<accession>A0ABV0PLF2</accession>
<evidence type="ECO:0000259" key="1">
    <source>
        <dbReference type="Pfam" id="PF00849"/>
    </source>
</evidence>
<dbReference type="InterPro" id="IPR020103">
    <property type="entry name" value="PsdUridine_synth_cat_dom_sf"/>
</dbReference>
<comment type="caution">
    <text evidence="2">The sequence shown here is derived from an EMBL/GenBank/DDBJ whole genome shotgun (WGS) entry which is preliminary data.</text>
</comment>
<dbReference type="Pfam" id="PF00849">
    <property type="entry name" value="PseudoU_synth_2"/>
    <property type="match status" value="1"/>
</dbReference>
<dbReference type="Gene3D" id="3.30.2350.10">
    <property type="entry name" value="Pseudouridine synthase"/>
    <property type="match status" value="1"/>
</dbReference>
<dbReference type="Proteomes" id="UP001476798">
    <property type="component" value="Unassembled WGS sequence"/>
</dbReference>
<gene>
    <name evidence="2" type="ORF">GOODEAATRI_006085</name>
</gene>
<proteinExistence type="predicted"/>
<dbReference type="SUPFAM" id="SSF55120">
    <property type="entry name" value="Pseudouridine synthase"/>
    <property type="match status" value="1"/>
</dbReference>
<dbReference type="EMBL" id="JAHRIO010080250">
    <property type="protein sequence ID" value="MEQ2184269.1"/>
    <property type="molecule type" value="Genomic_DNA"/>
</dbReference>
<feature type="domain" description="Pseudouridine synthase RsuA/RluA-like" evidence="1">
    <location>
        <begin position="21"/>
        <end position="116"/>
    </location>
</feature>
<organism evidence="2 3">
    <name type="scientific">Goodea atripinnis</name>
    <dbReference type="NCBI Taxonomy" id="208336"/>
    <lineage>
        <taxon>Eukaryota</taxon>
        <taxon>Metazoa</taxon>
        <taxon>Chordata</taxon>
        <taxon>Craniata</taxon>
        <taxon>Vertebrata</taxon>
        <taxon>Euteleostomi</taxon>
        <taxon>Actinopterygii</taxon>
        <taxon>Neopterygii</taxon>
        <taxon>Teleostei</taxon>
        <taxon>Neoteleostei</taxon>
        <taxon>Acanthomorphata</taxon>
        <taxon>Ovalentaria</taxon>
        <taxon>Atherinomorphae</taxon>
        <taxon>Cyprinodontiformes</taxon>
        <taxon>Goodeidae</taxon>
        <taxon>Goodea</taxon>
    </lineage>
</organism>
<name>A0ABV0PLF2_9TELE</name>
<sequence>DSGVTSITSVLPVLSKMLDGPKVKTDSELLPCLALEKDSTGALLLARSEAAVEHILALSRKNQVERRYCPIFRMNEAGDGVTKVRSHRQAHPAVTKYRVLDSSYGCSLIELQPFSG</sequence>
<evidence type="ECO:0000313" key="2">
    <source>
        <dbReference type="EMBL" id="MEQ2184269.1"/>
    </source>
</evidence>
<protein>
    <recommendedName>
        <fullName evidence="1">Pseudouridine synthase RsuA/RluA-like domain-containing protein</fullName>
    </recommendedName>
</protein>
<feature type="non-terminal residue" evidence="2">
    <location>
        <position position="1"/>
    </location>
</feature>